<protein>
    <recommendedName>
        <fullName evidence="3">Nif11 domain-containing protein</fullName>
    </recommendedName>
</protein>
<accession>A0A926D863</accession>
<sequence length="90" mass="9993">MNEKLLQLSELALSDPAIKARFLETRREKDPMDAFCKLACDLGIPLTIGELVGMGEEMSCNQLKSTNGGGVTPYDYFDDAYEQFFMSLGC</sequence>
<name>A0A926D863_9FIRM</name>
<keyword evidence="2" id="KW-1185">Reference proteome</keyword>
<evidence type="ECO:0000313" key="2">
    <source>
        <dbReference type="Proteomes" id="UP000651482"/>
    </source>
</evidence>
<evidence type="ECO:0000313" key="1">
    <source>
        <dbReference type="EMBL" id="MBC8533124.1"/>
    </source>
</evidence>
<comment type="caution">
    <text evidence="1">The sequence shown here is derived from an EMBL/GenBank/DDBJ whole genome shotgun (WGS) entry which is preliminary data.</text>
</comment>
<proteinExistence type="predicted"/>
<reference evidence="1" key="1">
    <citation type="submission" date="2020-08" db="EMBL/GenBank/DDBJ databases">
        <title>Genome public.</title>
        <authorList>
            <person name="Liu C."/>
            <person name="Sun Q."/>
        </authorList>
    </citation>
    <scope>NUCLEOTIDE SEQUENCE</scope>
    <source>
        <strain evidence="1">NSJ-40</strain>
    </source>
</reference>
<dbReference type="EMBL" id="JACRSN010000004">
    <property type="protein sequence ID" value="MBC8533124.1"/>
    <property type="molecule type" value="Genomic_DNA"/>
</dbReference>
<organism evidence="1 2">
    <name type="scientific">Yeguia hominis</name>
    <dbReference type="NCBI Taxonomy" id="2763662"/>
    <lineage>
        <taxon>Bacteria</taxon>
        <taxon>Bacillati</taxon>
        <taxon>Bacillota</taxon>
        <taxon>Clostridia</taxon>
        <taxon>Eubacteriales</taxon>
        <taxon>Yeguiaceae</taxon>
        <taxon>Yeguia</taxon>
    </lineage>
</organism>
<dbReference type="AlphaFoldDB" id="A0A926D863"/>
<evidence type="ECO:0008006" key="3">
    <source>
        <dbReference type="Google" id="ProtNLM"/>
    </source>
</evidence>
<dbReference type="Proteomes" id="UP000651482">
    <property type="component" value="Unassembled WGS sequence"/>
</dbReference>
<dbReference type="RefSeq" id="WP_249318475.1">
    <property type="nucleotide sequence ID" value="NZ_JACRSN010000004.1"/>
</dbReference>
<gene>
    <name evidence="1" type="ORF">IAG03_03710</name>
</gene>